<dbReference type="Pfam" id="PF05032">
    <property type="entry name" value="Spo12"/>
    <property type="match status" value="1"/>
</dbReference>
<evidence type="ECO:0008006" key="3">
    <source>
        <dbReference type="Google" id="ProtNLM"/>
    </source>
</evidence>
<dbReference type="STRING" id="2025994.A0A2T3ALB4"/>
<dbReference type="InParanoid" id="A0A2T3ALB4"/>
<reference evidence="1 2" key="1">
    <citation type="journal article" date="2018" name="Mycol. Prog.">
        <title>Coniella lustricola, a new species from submerged detritus.</title>
        <authorList>
            <person name="Raudabaugh D.B."/>
            <person name="Iturriaga T."/>
            <person name="Carver A."/>
            <person name="Mondo S."/>
            <person name="Pangilinan J."/>
            <person name="Lipzen A."/>
            <person name="He G."/>
            <person name="Amirebrahimi M."/>
            <person name="Grigoriev I.V."/>
            <person name="Miller A.N."/>
        </authorList>
    </citation>
    <scope>NUCLEOTIDE SEQUENCE [LARGE SCALE GENOMIC DNA]</scope>
    <source>
        <strain evidence="1 2">B22-T-1</strain>
    </source>
</reference>
<sequence>MSAPSHNPKALGAKDANVTMATTVPAMQDDKMEGIEYHRQVVKSKLEAQQSSNNYVSPSDHIMSPCTAKLTALRNKQVGKVKPKSLFAHTSSKRLQEQDGIFGVKAIPPASVSPPRE</sequence>
<dbReference type="OrthoDB" id="5578329at2759"/>
<dbReference type="EMBL" id="KZ678377">
    <property type="protein sequence ID" value="PSS02486.1"/>
    <property type="molecule type" value="Genomic_DNA"/>
</dbReference>
<name>A0A2T3ALB4_9PEZI</name>
<evidence type="ECO:0000313" key="1">
    <source>
        <dbReference type="EMBL" id="PSS02486.1"/>
    </source>
</evidence>
<evidence type="ECO:0000313" key="2">
    <source>
        <dbReference type="Proteomes" id="UP000241462"/>
    </source>
</evidence>
<dbReference type="InterPro" id="IPR007727">
    <property type="entry name" value="Spo12"/>
</dbReference>
<gene>
    <name evidence="1" type="ORF">BD289DRAFT_478861</name>
</gene>
<keyword evidence="2" id="KW-1185">Reference proteome</keyword>
<dbReference type="AlphaFoldDB" id="A0A2T3ALB4"/>
<organism evidence="1 2">
    <name type="scientific">Coniella lustricola</name>
    <dbReference type="NCBI Taxonomy" id="2025994"/>
    <lineage>
        <taxon>Eukaryota</taxon>
        <taxon>Fungi</taxon>
        <taxon>Dikarya</taxon>
        <taxon>Ascomycota</taxon>
        <taxon>Pezizomycotina</taxon>
        <taxon>Sordariomycetes</taxon>
        <taxon>Sordariomycetidae</taxon>
        <taxon>Diaporthales</taxon>
        <taxon>Schizoparmaceae</taxon>
        <taxon>Coniella</taxon>
    </lineage>
</organism>
<protein>
    <recommendedName>
        <fullName evidence="3">Spo12 family-domain-containing protein</fullName>
    </recommendedName>
</protein>
<dbReference type="Proteomes" id="UP000241462">
    <property type="component" value="Unassembled WGS sequence"/>
</dbReference>
<accession>A0A2T3ALB4</accession>
<proteinExistence type="predicted"/>